<evidence type="ECO:0000313" key="3">
    <source>
        <dbReference type="Proteomes" id="UP000069902"/>
    </source>
</evidence>
<dbReference type="Gene3D" id="3.80.10.10">
    <property type="entry name" value="Ribonuclease Inhibitor"/>
    <property type="match status" value="2"/>
</dbReference>
<dbReference type="InterPro" id="IPR032675">
    <property type="entry name" value="LRR_dom_sf"/>
</dbReference>
<dbReference type="InterPro" id="IPR006553">
    <property type="entry name" value="Leu-rich_rpt_Cys-con_subtyp"/>
</dbReference>
<dbReference type="KEGG" id="pnl:PNK_2223"/>
<evidence type="ECO:0000259" key="1">
    <source>
        <dbReference type="Pfam" id="PF12937"/>
    </source>
</evidence>
<evidence type="ECO:0000313" key="2">
    <source>
        <dbReference type="EMBL" id="CUI17824.1"/>
    </source>
</evidence>
<accession>A0A0U5EUA9</accession>
<sequence length="757" mass="85289">MNAHSLAAYHEANHIPVPLTFPPIQTESRVKYIDFLARFIRQVFHYAPYFPNEEKQFMSAFSGEGNNLRVVKTGHQLSKEQASLFKAMKSLFAYHVIQKEQLEISSYLSFPLTRLKDLNEKTSNASSVACPLQNNVCLLPDDIWTLIFGYACTSWQDIGHLSLTCRSFYEIAASDRFLKLFFEKNPQAFDEIKHAPLSLKIMDSAQFNPSHLLPRQTSLSDQELLFLASHGENLETLALQGGGFTVRGLAHLLQKCPLLKTLEFHHLASSHFDDYLTVVALYAPQLEHLKIIDCPLTDHALIAFSICKHRLRSFECWDTSGEGALTDCGFSTFISESQHLEVVKLTGFPHVSQFPLLLLEAYTAEGTKKKSEAIKELTFAYCGLCDVGLFEAIVGSFPNLESLEIALSPANYSIDDSKVAFIAIAQACLNLRRVKLSDCTYLDSLTIEKFLSHRPTIEHLELYRSNPSTPSFFSAVAKLPSLKTFQFEPSRQSKSPFTWQPGTFKHLETLGLNLCQIEEHHLVDALKTTQPKLKHLRLFNCGQYTNQLLETLATHCPELVLLEIEQASPAKHSSMLNDAGIQALSTGCQKLETLNLKSPSPSWQFSDDSLAALSNCQRLAHLTLSHFKTSLSECSFNTINLFNKRCINITHLGFPFSDLMDESLIPLFTKNAHQLQSIDLKQVTGKIDLLKDLVLNSPNLQVLEIDHEHMRKKYIQKLKTLSQLTIIYTRQLSTKTSNPSLPSSPTLFSTWTKAARK</sequence>
<reference evidence="3" key="1">
    <citation type="submission" date="2015-09" db="EMBL/GenBank/DDBJ databases">
        <authorList>
            <person name="Bertelli C."/>
        </authorList>
    </citation>
    <scope>NUCLEOTIDE SEQUENCE [LARGE SCALE GENOMIC DNA]</scope>
    <source>
        <strain evidence="3">KNic</strain>
    </source>
</reference>
<dbReference type="InterPro" id="IPR036047">
    <property type="entry name" value="F-box-like_dom_sf"/>
</dbReference>
<name>A0A0U5EUA9_9BACT</name>
<dbReference type="CDD" id="cd09917">
    <property type="entry name" value="F-box_SF"/>
    <property type="match status" value="1"/>
</dbReference>
<dbReference type="Proteomes" id="UP000069902">
    <property type="component" value="Chromosome cPNK"/>
</dbReference>
<dbReference type="InParanoid" id="A0A0U5EUA9"/>
<proteinExistence type="predicted"/>
<dbReference type="EMBL" id="LN879502">
    <property type="protein sequence ID" value="CUI17824.1"/>
    <property type="molecule type" value="Genomic_DNA"/>
</dbReference>
<keyword evidence="3" id="KW-1185">Reference proteome</keyword>
<organism evidence="2 3">
    <name type="scientific">Candidatus Protochlamydia naegleriophila</name>
    <dbReference type="NCBI Taxonomy" id="389348"/>
    <lineage>
        <taxon>Bacteria</taxon>
        <taxon>Pseudomonadati</taxon>
        <taxon>Chlamydiota</taxon>
        <taxon>Chlamydiia</taxon>
        <taxon>Parachlamydiales</taxon>
        <taxon>Parachlamydiaceae</taxon>
        <taxon>Candidatus Protochlamydia</taxon>
    </lineage>
</organism>
<feature type="domain" description="F-box" evidence="1">
    <location>
        <begin position="137"/>
        <end position="176"/>
    </location>
</feature>
<dbReference type="SMART" id="SM00367">
    <property type="entry name" value="LRR_CC"/>
    <property type="match status" value="4"/>
</dbReference>
<dbReference type="PATRIC" id="fig|389348.3.peg.2501"/>
<dbReference type="STRING" id="389348.PNK_2223"/>
<dbReference type="GO" id="GO:0031146">
    <property type="term" value="P:SCF-dependent proteasomal ubiquitin-dependent protein catabolic process"/>
    <property type="evidence" value="ECO:0007669"/>
    <property type="project" value="TreeGrafter"/>
</dbReference>
<dbReference type="AlphaFoldDB" id="A0A0U5EUA9"/>
<dbReference type="PANTHER" id="PTHR13318">
    <property type="entry name" value="PARTNER OF PAIRED, ISOFORM B-RELATED"/>
    <property type="match status" value="1"/>
</dbReference>
<protein>
    <submittedName>
        <fullName evidence="2">F-box/LRR-repeat protein 13</fullName>
    </submittedName>
</protein>
<dbReference type="InterPro" id="IPR001810">
    <property type="entry name" value="F-box_dom"/>
</dbReference>
<dbReference type="Pfam" id="PF12937">
    <property type="entry name" value="F-box-like"/>
    <property type="match status" value="1"/>
</dbReference>
<dbReference type="RefSeq" id="WP_059062044.1">
    <property type="nucleotide sequence ID" value="NZ_LN879502.1"/>
</dbReference>
<dbReference type="SUPFAM" id="SSF81383">
    <property type="entry name" value="F-box domain"/>
    <property type="match status" value="1"/>
</dbReference>
<dbReference type="SUPFAM" id="SSF52047">
    <property type="entry name" value="RNI-like"/>
    <property type="match status" value="3"/>
</dbReference>
<dbReference type="GO" id="GO:0019005">
    <property type="term" value="C:SCF ubiquitin ligase complex"/>
    <property type="evidence" value="ECO:0007669"/>
    <property type="project" value="TreeGrafter"/>
</dbReference>
<gene>
    <name evidence="2" type="ORF">PNK_2223</name>
</gene>